<dbReference type="Ensembl" id="ENSSSCT00030092209.1">
    <property type="protein sequence ID" value="ENSSSCP00030042428.1"/>
    <property type="gene ID" value="ENSSSCG00030066015.1"/>
</dbReference>
<evidence type="ECO:0000256" key="1">
    <source>
        <dbReference type="ARBA" id="ARBA00012493"/>
    </source>
</evidence>
<dbReference type="Ensembl" id="ENSSSCT00035049280.1">
    <property type="protein sequence ID" value="ENSSSCP00035019718.1"/>
    <property type="gene ID" value="ENSSSCG00035037172.1"/>
</dbReference>
<dbReference type="SUPFAM" id="SSF56672">
    <property type="entry name" value="DNA/RNA polymerases"/>
    <property type="match status" value="1"/>
</dbReference>
<dbReference type="Pfam" id="PF00078">
    <property type="entry name" value="RVT_1"/>
    <property type="match status" value="1"/>
</dbReference>
<dbReference type="Ensembl" id="ENSSSCT00060063788.1">
    <property type="protein sequence ID" value="ENSSSCP00060027371.1"/>
    <property type="gene ID" value="ENSSSCG00060046976.1"/>
</dbReference>
<dbReference type="InterPro" id="IPR000477">
    <property type="entry name" value="RT_dom"/>
</dbReference>
<evidence type="ECO:0000313" key="3">
    <source>
        <dbReference type="Ensembl" id="ENSSSCP00060027371.1"/>
    </source>
</evidence>
<name>A0A8D1VR11_PIG</name>
<dbReference type="GO" id="GO:0003964">
    <property type="term" value="F:RNA-directed DNA polymerase activity"/>
    <property type="evidence" value="ECO:0007669"/>
    <property type="project" value="UniProtKB-EC"/>
</dbReference>
<sequence>MKKEKSQRILQKYQKTIREYYQQLCANKFDNLEEMDIFLETYSLPKLNQEEIDQLNRPITRNEIEYILKTLPTNKSPGTDGFTGEFYQTYKKELIPILLKLFQKVEEEGTLSKTFYDATITLIPIPDKDTTKKENYRPISLMNLDAKILNKILASRIQQHIKKIVRHDQVGFIPGSQGQFDTSKSINVIHHINKRKVKNHMIISIDAEKAFDKVQHSFMIKTLTKVGIEGTFLNIIKAIYDKPTANIILNGEKLKAFPLKSGARQGCLFLPLLFNRVLKVLATAIRQTKEIKGIQIGREKVKLSLYADDILYI</sequence>
<feature type="domain" description="Reverse transcriptase" evidence="2">
    <location>
        <begin position="104"/>
        <end position="313"/>
    </location>
</feature>
<dbReference type="Proteomes" id="UP000694720">
    <property type="component" value="Unplaced"/>
</dbReference>
<dbReference type="Ensembl" id="ENSSSCT00055042840.1">
    <property type="protein sequence ID" value="ENSSSCP00055034089.1"/>
    <property type="gene ID" value="ENSSSCG00055021831.1"/>
</dbReference>
<evidence type="ECO:0000313" key="4">
    <source>
        <dbReference type="Proteomes" id="UP000694723"/>
    </source>
</evidence>
<accession>A0A8D1VR11</accession>
<dbReference type="PROSITE" id="PS50878">
    <property type="entry name" value="RT_POL"/>
    <property type="match status" value="1"/>
</dbReference>
<dbReference type="AlphaFoldDB" id="A0A8D1VR11"/>
<dbReference type="InterPro" id="IPR043502">
    <property type="entry name" value="DNA/RNA_pol_sf"/>
</dbReference>
<dbReference type="Proteomes" id="UP000694570">
    <property type="component" value="Unplaced"/>
</dbReference>
<evidence type="ECO:0000259" key="2">
    <source>
        <dbReference type="PROSITE" id="PS50878"/>
    </source>
</evidence>
<dbReference type="Proteomes" id="UP000694723">
    <property type="component" value="Unplaced"/>
</dbReference>
<dbReference type="PANTHER" id="PTHR19446">
    <property type="entry name" value="REVERSE TRANSCRIPTASES"/>
    <property type="match status" value="1"/>
</dbReference>
<reference evidence="3" key="1">
    <citation type="submission" date="2025-05" db="UniProtKB">
        <authorList>
            <consortium name="Ensembl"/>
        </authorList>
    </citation>
    <scope>IDENTIFICATION</scope>
</reference>
<organism evidence="3 4">
    <name type="scientific">Sus scrofa</name>
    <name type="common">Pig</name>
    <dbReference type="NCBI Taxonomy" id="9823"/>
    <lineage>
        <taxon>Eukaryota</taxon>
        <taxon>Metazoa</taxon>
        <taxon>Chordata</taxon>
        <taxon>Craniata</taxon>
        <taxon>Vertebrata</taxon>
        <taxon>Euteleostomi</taxon>
        <taxon>Mammalia</taxon>
        <taxon>Eutheria</taxon>
        <taxon>Laurasiatheria</taxon>
        <taxon>Artiodactyla</taxon>
        <taxon>Suina</taxon>
        <taxon>Suidae</taxon>
        <taxon>Sus</taxon>
    </lineage>
</organism>
<proteinExistence type="predicted"/>
<dbReference type="EC" id="2.7.7.49" evidence="1"/>
<dbReference type="Proteomes" id="UP000694724">
    <property type="component" value="Unplaced"/>
</dbReference>
<dbReference type="CDD" id="cd01650">
    <property type="entry name" value="RT_nLTR_like"/>
    <property type="match status" value="1"/>
</dbReference>
<protein>
    <recommendedName>
        <fullName evidence="1">RNA-directed DNA polymerase</fullName>
        <ecNumber evidence="1">2.7.7.49</ecNumber>
    </recommendedName>
</protein>